<dbReference type="SUPFAM" id="SSF160964">
    <property type="entry name" value="MalF N-terminal region-like"/>
    <property type="match status" value="1"/>
</dbReference>
<accession>A0ABD5E2A6</accession>
<evidence type="ECO:0000256" key="5">
    <source>
        <dbReference type="ARBA" id="ARBA00022989"/>
    </source>
</evidence>
<evidence type="ECO:0000256" key="4">
    <source>
        <dbReference type="ARBA" id="ARBA00022692"/>
    </source>
</evidence>
<evidence type="ECO:0000256" key="6">
    <source>
        <dbReference type="ARBA" id="ARBA00023136"/>
    </source>
</evidence>
<comment type="caution">
    <text evidence="10">The sequence shown here is derived from an EMBL/GenBank/DDBJ whole genome shotgun (WGS) entry which is preliminary data.</text>
</comment>
<feature type="transmembrane region" description="Helical" evidence="7">
    <location>
        <begin position="194"/>
        <end position="216"/>
    </location>
</feature>
<feature type="transmembrane region" description="Helical" evidence="7">
    <location>
        <begin position="141"/>
        <end position="162"/>
    </location>
</feature>
<comment type="subcellular location">
    <subcellularLocation>
        <location evidence="1 7">Cell membrane</location>
        <topology evidence="1 7">Multi-pass membrane protein</topology>
    </subcellularLocation>
</comment>
<dbReference type="SUPFAM" id="SSF161098">
    <property type="entry name" value="MetI-like"/>
    <property type="match status" value="1"/>
</dbReference>
<dbReference type="InterPro" id="IPR035906">
    <property type="entry name" value="MetI-like_sf"/>
</dbReference>
<evidence type="ECO:0000256" key="2">
    <source>
        <dbReference type="ARBA" id="ARBA00022448"/>
    </source>
</evidence>
<dbReference type="PROSITE" id="PS50928">
    <property type="entry name" value="ABC_TM1"/>
    <property type="match status" value="1"/>
</dbReference>
<protein>
    <submittedName>
        <fullName evidence="10">Sugar ABC transporter permease</fullName>
    </submittedName>
</protein>
<evidence type="ECO:0000313" key="11">
    <source>
        <dbReference type="Proteomes" id="UP001183607"/>
    </source>
</evidence>
<dbReference type="PANTHER" id="PTHR30193:SF1">
    <property type="entry name" value="ABC TRANSPORTER PERMEASE PROTEIN YESP-RELATED"/>
    <property type="match status" value="1"/>
</dbReference>
<name>A0ABD5E2A6_9ACTN</name>
<organism evidence="10 11">
    <name type="scientific">Streptomyces evansiae</name>
    <dbReference type="NCBI Taxonomy" id="3075535"/>
    <lineage>
        <taxon>Bacteria</taxon>
        <taxon>Bacillati</taxon>
        <taxon>Actinomycetota</taxon>
        <taxon>Actinomycetes</taxon>
        <taxon>Kitasatosporales</taxon>
        <taxon>Streptomycetaceae</taxon>
        <taxon>Streptomyces</taxon>
    </lineage>
</organism>
<proteinExistence type="inferred from homology"/>
<dbReference type="Gene3D" id="1.10.3720.10">
    <property type="entry name" value="MetI-like"/>
    <property type="match status" value="1"/>
</dbReference>
<dbReference type="InterPro" id="IPR000515">
    <property type="entry name" value="MetI-like"/>
</dbReference>
<dbReference type="AlphaFoldDB" id="A0ABD5E2A6"/>
<gene>
    <name evidence="10" type="ORF">RM574_08755</name>
</gene>
<keyword evidence="6 7" id="KW-0472">Membrane</keyword>
<dbReference type="GO" id="GO:0005886">
    <property type="term" value="C:plasma membrane"/>
    <property type="evidence" value="ECO:0007669"/>
    <property type="project" value="UniProtKB-SubCell"/>
</dbReference>
<evidence type="ECO:0000256" key="3">
    <source>
        <dbReference type="ARBA" id="ARBA00022475"/>
    </source>
</evidence>
<evidence type="ECO:0000256" key="1">
    <source>
        <dbReference type="ARBA" id="ARBA00004651"/>
    </source>
</evidence>
<keyword evidence="5 7" id="KW-1133">Transmembrane helix</keyword>
<keyword evidence="2 7" id="KW-0813">Transport</keyword>
<evidence type="ECO:0000313" key="10">
    <source>
        <dbReference type="EMBL" id="MDT0415581.1"/>
    </source>
</evidence>
<comment type="similarity">
    <text evidence="7">Belongs to the binding-protein-dependent transport system permease family.</text>
</comment>
<dbReference type="Proteomes" id="UP001183607">
    <property type="component" value="Unassembled WGS sequence"/>
</dbReference>
<keyword evidence="3" id="KW-1003">Cell membrane</keyword>
<feature type="transmembrane region" description="Helical" evidence="7">
    <location>
        <begin position="310"/>
        <end position="332"/>
    </location>
</feature>
<dbReference type="CDD" id="cd06261">
    <property type="entry name" value="TM_PBP2"/>
    <property type="match status" value="1"/>
</dbReference>
<feature type="transmembrane region" description="Helical" evidence="7">
    <location>
        <begin position="237"/>
        <end position="262"/>
    </location>
</feature>
<feature type="transmembrane region" description="Helical" evidence="7">
    <location>
        <begin position="108"/>
        <end position="129"/>
    </location>
</feature>
<evidence type="ECO:0000256" key="8">
    <source>
        <dbReference type="SAM" id="MobiDB-lite"/>
    </source>
</evidence>
<keyword evidence="4 7" id="KW-0812">Transmembrane</keyword>
<dbReference type="EMBL" id="JAVRER010000009">
    <property type="protein sequence ID" value="MDT0415581.1"/>
    <property type="molecule type" value="Genomic_DNA"/>
</dbReference>
<feature type="transmembrane region" description="Helical" evidence="7">
    <location>
        <begin position="44"/>
        <end position="63"/>
    </location>
</feature>
<feature type="domain" description="ABC transmembrane type-1" evidence="9">
    <location>
        <begin position="104"/>
        <end position="331"/>
    </location>
</feature>
<evidence type="ECO:0000259" key="9">
    <source>
        <dbReference type="PROSITE" id="PS50928"/>
    </source>
</evidence>
<dbReference type="Pfam" id="PF00528">
    <property type="entry name" value="BPD_transp_1"/>
    <property type="match status" value="1"/>
</dbReference>
<dbReference type="PANTHER" id="PTHR30193">
    <property type="entry name" value="ABC TRANSPORTER PERMEASE PROTEIN"/>
    <property type="match status" value="1"/>
</dbReference>
<feature type="region of interest" description="Disordered" evidence="8">
    <location>
        <begin position="1"/>
        <end position="34"/>
    </location>
</feature>
<dbReference type="InterPro" id="IPR051393">
    <property type="entry name" value="ABC_transporter_permease"/>
</dbReference>
<sequence length="343" mass="37359">MSDSPIPLNRPPGRAGRLGRARTAPAPDAAHRTSRRRRTLRARLTFWSMTGPALIGLVVFFLYPLCANVFYSFTNYDLASPPKWIGLRNYEYLFTQDPRVGKAALNTLWFVVILVPVRMACSLGIALLLTRRKRASGFWRTLFYIPALVPPVASVVGFVFLFNPGAGPVNALLRTFGVKGPLWFNDPALSKPSLLLLGVWMMGDIMVIFLAALLDVPRDQYEAAELDGAGPGNKFRYVTLPNISPVVLFSAVTGVIAALQYFTEAAVASSVANGKTGIDAGADQLLGYPNDSLLTFTQWMYVQGFSSFQLGYAAAMAVVLFVVAAAVMAVLLRRAGLFRQKGA</sequence>
<reference evidence="11" key="1">
    <citation type="submission" date="2023-07" db="EMBL/GenBank/DDBJ databases">
        <title>30 novel species of actinomycetes from the DSMZ collection.</title>
        <authorList>
            <person name="Nouioui I."/>
        </authorList>
    </citation>
    <scope>NUCLEOTIDE SEQUENCE [LARGE SCALE GENOMIC DNA]</scope>
    <source>
        <strain evidence="11">DSM 41982</strain>
    </source>
</reference>
<evidence type="ECO:0000256" key="7">
    <source>
        <dbReference type="RuleBase" id="RU363032"/>
    </source>
</evidence>